<sequence>MPHDDFADLLASNAHYADSFTDSGFDGIAKAGVLMVTCMDSRIKPLEMIGLRLGDAKILRTPGGRVTPDALIGCILGVHLLNVNRIMVVPHSRCAVGSGDDKFLADKVRNATGADISGMVLGSTPDQEAGLRFDVELLRSHPLMAGREVLVGGFYYDVDSGRLEQRL</sequence>
<feature type="binding site" evidence="7">
    <location>
        <position position="40"/>
    </location>
    <ligand>
        <name>Zn(2+)</name>
        <dbReference type="ChEBI" id="CHEBI:29105"/>
    </ligand>
</feature>
<comment type="function">
    <text evidence="5">Catalyzes the reversible hydration of carbon dioxide to form bicarbonate.</text>
</comment>
<dbReference type="SMART" id="SM00947">
    <property type="entry name" value="Pro_CA"/>
    <property type="match status" value="1"/>
</dbReference>
<dbReference type="Pfam" id="PF00484">
    <property type="entry name" value="Pro_CA"/>
    <property type="match status" value="1"/>
</dbReference>
<dbReference type="PANTHER" id="PTHR43175">
    <property type="entry name" value="CARBONIC ANHYDRASE"/>
    <property type="match status" value="1"/>
</dbReference>
<dbReference type="EC" id="4.2.1.1" evidence="2"/>
<reference evidence="8 9" key="1">
    <citation type="submission" date="2019-10" db="EMBL/GenBank/DDBJ databases">
        <title>Genomic analysis of Raineyella sp. CBA3103.</title>
        <authorList>
            <person name="Roh S.W."/>
        </authorList>
    </citation>
    <scope>NUCLEOTIDE SEQUENCE [LARGE SCALE GENOMIC DNA]</scope>
    <source>
        <strain evidence="8 9">CBA3103</strain>
    </source>
</reference>
<name>A0A5Q2FEH1_9ACTN</name>
<dbReference type="AlphaFoldDB" id="A0A5Q2FEH1"/>
<organism evidence="8 9">
    <name type="scientific">Raineyella fluvialis</name>
    <dbReference type="NCBI Taxonomy" id="2662261"/>
    <lineage>
        <taxon>Bacteria</taxon>
        <taxon>Bacillati</taxon>
        <taxon>Actinomycetota</taxon>
        <taxon>Actinomycetes</taxon>
        <taxon>Propionibacteriales</taxon>
        <taxon>Propionibacteriaceae</taxon>
        <taxon>Raineyella</taxon>
    </lineage>
</organism>
<evidence type="ECO:0000256" key="2">
    <source>
        <dbReference type="ARBA" id="ARBA00012925"/>
    </source>
</evidence>
<comment type="cofactor">
    <cofactor evidence="7">
        <name>Zn(2+)</name>
        <dbReference type="ChEBI" id="CHEBI:29105"/>
    </cofactor>
    <text evidence="7">Binds 1 zinc ion per subunit.</text>
</comment>
<dbReference type="Gene3D" id="3.40.1050.10">
    <property type="entry name" value="Carbonic anhydrase"/>
    <property type="match status" value="1"/>
</dbReference>
<comment type="catalytic activity">
    <reaction evidence="6">
        <text>hydrogencarbonate + H(+) = CO2 + H2O</text>
        <dbReference type="Rhea" id="RHEA:10748"/>
        <dbReference type="ChEBI" id="CHEBI:15377"/>
        <dbReference type="ChEBI" id="CHEBI:15378"/>
        <dbReference type="ChEBI" id="CHEBI:16526"/>
        <dbReference type="ChEBI" id="CHEBI:17544"/>
        <dbReference type="EC" id="4.2.1.1"/>
    </reaction>
</comment>
<gene>
    <name evidence="8" type="ORF">Rai3103_15370</name>
</gene>
<feature type="binding site" evidence="7">
    <location>
        <position position="91"/>
    </location>
    <ligand>
        <name>Zn(2+)</name>
        <dbReference type="ChEBI" id="CHEBI:29105"/>
    </ligand>
</feature>
<dbReference type="KEGG" id="rain:Rai3103_15370"/>
<feature type="binding site" evidence="7">
    <location>
        <position position="38"/>
    </location>
    <ligand>
        <name>Zn(2+)</name>
        <dbReference type="ChEBI" id="CHEBI:29105"/>
    </ligand>
</feature>
<evidence type="ECO:0000256" key="5">
    <source>
        <dbReference type="ARBA" id="ARBA00024993"/>
    </source>
</evidence>
<keyword evidence="9" id="KW-1185">Reference proteome</keyword>
<dbReference type="RefSeq" id="WP_153573310.1">
    <property type="nucleotide sequence ID" value="NZ_CP045725.1"/>
</dbReference>
<evidence type="ECO:0000256" key="1">
    <source>
        <dbReference type="ARBA" id="ARBA00006217"/>
    </source>
</evidence>
<evidence type="ECO:0000256" key="3">
    <source>
        <dbReference type="ARBA" id="ARBA00022723"/>
    </source>
</evidence>
<dbReference type="CDD" id="cd03379">
    <property type="entry name" value="beta_CA_cladeD"/>
    <property type="match status" value="1"/>
</dbReference>
<comment type="similarity">
    <text evidence="1">Belongs to the beta-class carbonic anhydrase family.</text>
</comment>
<proteinExistence type="inferred from homology"/>
<dbReference type="GO" id="GO:0008270">
    <property type="term" value="F:zinc ion binding"/>
    <property type="evidence" value="ECO:0007669"/>
    <property type="project" value="InterPro"/>
</dbReference>
<keyword evidence="3 7" id="KW-0479">Metal-binding</keyword>
<accession>A0A5Q2FEH1</accession>
<dbReference type="PANTHER" id="PTHR43175:SF3">
    <property type="entry name" value="CARBON DISULFIDE HYDROLASE"/>
    <property type="match status" value="1"/>
</dbReference>
<evidence type="ECO:0000256" key="6">
    <source>
        <dbReference type="ARBA" id="ARBA00048348"/>
    </source>
</evidence>
<protein>
    <recommendedName>
        <fullName evidence="2">carbonic anhydrase</fullName>
        <ecNumber evidence="2">4.2.1.1</ecNumber>
    </recommendedName>
</protein>
<evidence type="ECO:0000313" key="9">
    <source>
        <dbReference type="Proteomes" id="UP000386847"/>
    </source>
</evidence>
<dbReference type="InterPro" id="IPR036874">
    <property type="entry name" value="Carbonic_anhydrase_sf"/>
</dbReference>
<keyword evidence="4 7" id="KW-0862">Zinc</keyword>
<dbReference type="Proteomes" id="UP000386847">
    <property type="component" value="Chromosome"/>
</dbReference>
<dbReference type="GO" id="GO:0004089">
    <property type="term" value="F:carbonate dehydratase activity"/>
    <property type="evidence" value="ECO:0007669"/>
    <property type="project" value="UniProtKB-EC"/>
</dbReference>
<evidence type="ECO:0000313" key="8">
    <source>
        <dbReference type="EMBL" id="QGF24781.1"/>
    </source>
</evidence>
<dbReference type="SUPFAM" id="SSF53056">
    <property type="entry name" value="beta-carbonic anhydrase, cab"/>
    <property type="match status" value="1"/>
</dbReference>
<evidence type="ECO:0000256" key="7">
    <source>
        <dbReference type="PIRSR" id="PIRSR601765-1"/>
    </source>
</evidence>
<feature type="binding site" evidence="7">
    <location>
        <position position="94"/>
    </location>
    <ligand>
        <name>Zn(2+)</name>
        <dbReference type="ChEBI" id="CHEBI:29105"/>
    </ligand>
</feature>
<evidence type="ECO:0000256" key="4">
    <source>
        <dbReference type="ARBA" id="ARBA00022833"/>
    </source>
</evidence>
<dbReference type="InterPro" id="IPR001765">
    <property type="entry name" value="Carbonic_anhydrase"/>
</dbReference>
<dbReference type="EMBL" id="CP045725">
    <property type="protein sequence ID" value="QGF24781.1"/>
    <property type="molecule type" value="Genomic_DNA"/>
</dbReference>